<keyword evidence="3" id="KW-0436">Ligase</keyword>
<dbReference type="PROSITE" id="PS00455">
    <property type="entry name" value="AMP_BINDING"/>
    <property type="match status" value="1"/>
</dbReference>
<dbReference type="PANTHER" id="PTHR43767:SF1">
    <property type="entry name" value="NONRIBOSOMAL PEPTIDE SYNTHASE PES1 (EUROFUNG)-RELATED"/>
    <property type="match status" value="1"/>
</dbReference>
<reference evidence="3 4" key="1">
    <citation type="submission" date="2018-09" db="EMBL/GenBank/DDBJ databases">
        <title>Altererythrobacter sp.Ery1 and Ery12, the genome sequencing of novel strains in genus Alterythrobacter.</title>
        <authorList>
            <person name="Cheng H."/>
            <person name="Wu Y.-H."/>
            <person name="Fang C."/>
            <person name="Xu X.-W."/>
        </authorList>
    </citation>
    <scope>NUCLEOTIDE SEQUENCE [LARGE SCALE GENOMIC DNA]</scope>
    <source>
        <strain evidence="3 4">Ery12</strain>
    </source>
</reference>
<dbReference type="Pfam" id="PF13193">
    <property type="entry name" value="AMP-binding_C"/>
    <property type="match status" value="1"/>
</dbReference>
<protein>
    <submittedName>
        <fullName evidence="3">4-coumarate--CoA ligase</fullName>
    </submittedName>
</protein>
<dbReference type="InterPro" id="IPR042099">
    <property type="entry name" value="ANL_N_sf"/>
</dbReference>
<name>A0A419R5T9_9SPHN</name>
<feature type="domain" description="AMP-binding enzyme C-terminal" evidence="2">
    <location>
        <begin position="432"/>
        <end position="507"/>
    </location>
</feature>
<organism evidence="3 4">
    <name type="scientific">Tsuneonella suprasediminis</name>
    <dbReference type="NCBI Taxonomy" id="2306996"/>
    <lineage>
        <taxon>Bacteria</taxon>
        <taxon>Pseudomonadati</taxon>
        <taxon>Pseudomonadota</taxon>
        <taxon>Alphaproteobacteria</taxon>
        <taxon>Sphingomonadales</taxon>
        <taxon>Erythrobacteraceae</taxon>
        <taxon>Tsuneonella</taxon>
    </lineage>
</organism>
<sequence length="523" mass="56628">MTATLSADTVTARLSEPFGSFPHVLSEWARVHPDKPALRDEQGELSWADMVERIERIAARLQETGLERGQSVAILGYSSIAYALVFLAAMRAGGVAAPLTTSASAEQLVGMAADSGARHLFIDRAKLAVLGGDFLSHLDRIVLDEELDTWMAPVGTIATPFDPLEGEPFNIIYSSGTTGIPKGIVHSHQMRWRQFASIGASLPAQGLGPVSLASTPLYSNTTMVAFLPPLFAGGTVRVMGKFNTIRWLEGVQADRTDMTMLVPVQYQRLMDEPRFDEFDLSAMKLKYCTSAPFSAELKREVLARMPGALIEIYSMTEGGVVCLLPCHEFPDKLHTVGRPAPGSELLVLDDSDQPVPAGTAGNLVGRSGTMMMGYKNQPGKTQEGYWTHPETGETWQRMGDIGRIDSDGFVELVGRAKDMIISGGFNIYPSDLEAALEADPRVAEAAVVGVPSRAWGETPVGFVRLASGVMQSDVDAIMADVNATLGKTQRLSRLLPIDEMPRSHIGKLLKTELRERAEAIEVA</sequence>
<dbReference type="PANTHER" id="PTHR43767">
    <property type="entry name" value="LONG-CHAIN-FATTY-ACID--COA LIGASE"/>
    <property type="match status" value="1"/>
</dbReference>
<dbReference type="InterPro" id="IPR050237">
    <property type="entry name" value="ATP-dep_AMP-bd_enzyme"/>
</dbReference>
<dbReference type="SUPFAM" id="SSF56801">
    <property type="entry name" value="Acetyl-CoA synthetase-like"/>
    <property type="match status" value="1"/>
</dbReference>
<dbReference type="GO" id="GO:0016878">
    <property type="term" value="F:acid-thiol ligase activity"/>
    <property type="evidence" value="ECO:0007669"/>
    <property type="project" value="UniProtKB-ARBA"/>
</dbReference>
<dbReference type="InterPro" id="IPR000873">
    <property type="entry name" value="AMP-dep_synth/lig_dom"/>
</dbReference>
<dbReference type="Proteomes" id="UP000284322">
    <property type="component" value="Unassembled WGS sequence"/>
</dbReference>
<evidence type="ECO:0000313" key="4">
    <source>
        <dbReference type="Proteomes" id="UP000284322"/>
    </source>
</evidence>
<dbReference type="EMBL" id="RAHJ01000003">
    <property type="protein sequence ID" value="RJX71255.1"/>
    <property type="molecule type" value="Genomic_DNA"/>
</dbReference>
<dbReference type="InterPro" id="IPR020845">
    <property type="entry name" value="AMP-binding_CS"/>
</dbReference>
<evidence type="ECO:0000259" key="1">
    <source>
        <dbReference type="Pfam" id="PF00501"/>
    </source>
</evidence>
<proteinExistence type="predicted"/>
<dbReference type="AlphaFoldDB" id="A0A419R5T9"/>
<accession>A0A419R5T9</accession>
<dbReference type="OrthoDB" id="9803968at2"/>
<gene>
    <name evidence="3" type="ORF">D6858_01110</name>
</gene>
<evidence type="ECO:0000313" key="3">
    <source>
        <dbReference type="EMBL" id="RJX71255.1"/>
    </source>
</evidence>
<dbReference type="RefSeq" id="WP_120106307.1">
    <property type="nucleotide sequence ID" value="NZ_RAHJ01000003.1"/>
</dbReference>
<keyword evidence="4" id="KW-1185">Reference proteome</keyword>
<dbReference type="InterPro" id="IPR025110">
    <property type="entry name" value="AMP-bd_C"/>
</dbReference>
<dbReference type="Gene3D" id="3.40.50.12780">
    <property type="entry name" value="N-terminal domain of ligase-like"/>
    <property type="match status" value="1"/>
</dbReference>
<dbReference type="InterPro" id="IPR045851">
    <property type="entry name" value="AMP-bd_C_sf"/>
</dbReference>
<dbReference type="Gene3D" id="3.30.300.30">
    <property type="match status" value="1"/>
</dbReference>
<comment type="caution">
    <text evidence="3">The sequence shown here is derived from an EMBL/GenBank/DDBJ whole genome shotgun (WGS) entry which is preliminary data.</text>
</comment>
<evidence type="ECO:0000259" key="2">
    <source>
        <dbReference type="Pfam" id="PF13193"/>
    </source>
</evidence>
<dbReference type="Pfam" id="PF00501">
    <property type="entry name" value="AMP-binding"/>
    <property type="match status" value="1"/>
</dbReference>
<feature type="domain" description="AMP-dependent synthetase/ligase" evidence="1">
    <location>
        <begin position="26"/>
        <end position="374"/>
    </location>
</feature>